<keyword evidence="1" id="KW-0472">Membrane</keyword>
<accession>A0A067TS79</accession>
<keyword evidence="1" id="KW-1133">Transmembrane helix</keyword>
<feature type="transmembrane region" description="Helical" evidence="1">
    <location>
        <begin position="89"/>
        <end position="112"/>
    </location>
</feature>
<sequence>MNVVTVYYQSSTHQNHRYHPSAVVINDAKSKSSLHLRNSARPSGLFAPTSRAEHTLLLAHSSPSTWPIGSSSTTDPMPMSIISLSLSRFWFLFFSSLVCTHFFWLCCRIHIYPGTLYKSTRARLVLSTFFFSFLVSFSHFIMFRHLAISSHLASILYSPLFSFFHSCFQ</sequence>
<keyword evidence="3" id="KW-1185">Reference proteome</keyword>
<evidence type="ECO:0000313" key="2">
    <source>
        <dbReference type="EMBL" id="KDR86070.1"/>
    </source>
</evidence>
<dbReference type="Proteomes" id="UP000027222">
    <property type="component" value="Unassembled WGS sequence"/>
</dbReference>
<feature type="transmembrane region" description="Helical" evidence="1">
    <location>
        <begin position="124"/>
        <end position="142"/>
    </location>
</feature>
<gene>
    <name evidence="2" type="ORF">GALMADRAFT_401110</name>
</gene>
<reference evidence="3" key="1">
    <citation type="journal article" date="2014" name="Proc. Natl. Acad. Sci. U.S.A.">
        <title>Extensive sampling of basidiomycete genomes demonstrates inadequacy of the white-rot/brown-rot paradigm for wood decay fungi.</title>
        <authorList>
            <person name="Riley R."/>
            <person name="Salamov A.A."/>
            <person name="Brown D.W."/>
            <person name="Nagy L.G."/>
            <person name="Floudas D."/>
            <person name="Held B.W."/>
            <person name="Levasseur A."/>
            <person name="Lombard V."/>
            <person name="Morin E."/>
            <person name="Otillar R."/>
            <person name="Lindquist E.A."/>
            <person name="Sun H."/>
            <person name="LaButti K.M."/>
            <person name="Schmutz J."/>
            <person name="Jabbour D."/>
            <person name="Luo H."/>
            <person name="Baker S.E."/>
            <person name="Pisabarro A.G."/>
            <person name="Walton J.D."/>
            <person name="Blanchette R.A."/>
            <person name="Henrissat B."/>
            <person name="Martin F."/>
            <person name="Cullen D."/>
            <person name="Hibbett D.S."/>
            <person name="Grigoriev I.V."/>
        </authorList>
    </citation>
    <scope>NUCLEOTIDE SEQUENCE [LARGE SCALE GENOMIC DNA]</scope>
    <source>
        <strain evidence="3">CBS 339.88</strain>
    </source>
</reference>
<protein>
    <submittedName>
        <fullName evidence="2">Uncharacterized protein</fullName>
    </submittedName>
</protein>
<evidence type="ECO:0000256" key="1">
    <source>
        <dbReference type="SAM" id="Phobius"/>
    </source>
</evidence>
<evidence type="ECO:0000313" key="3">
    <source>
        <dbReference type="Proteomes" id="UP000027222"/>
    </source>
</evidence>
<dbReference type="EMBL" id="KL142367">
    <property type="protein sequence ID" value="KDR86070.1"/>
    <property type="molecule type" value="Genomic_DNA"/>
</dbReference>
<keyword evidence="1" id="KW-0812">Transmembrane</keyword>
<name>A0A067TS79_GALM3</name>
<organism evidence="2 3">
    <name type="scientific">Galerina marginata (strain CBS 339.88)</name>
    <dbReference type="NCBI Taxonomy" id="685588"/>
    <lineage>
        <taxon>Eukaryota</taxon>
        <taxon>Fungi</taxon>
        <taxon>Dikarya</taxon>
        <taxon>Basidiomycota</taxon>
        <taxon>Agaricomycotina</taxon>
        <taxon>Agaricomycetes</taxon>
        <taxon>Agaricomycetidae</taxon>
        <taxon>Agaricales</taxon>
        <taxon>Agaricineae</taxon>
        <taxon>Strophariaceae</taxon>
        <taxon>Galerina</taxon>
    </lineage>
</organism>
<dbReference type="HOGENOM" id="CLU_1578621_0_0_1"/>
<dbReference type="AlphaFoldDB" id="A0A067TS79"/>
<proteinExistence type="predicted"/>